<dbReference type="InterPro" id="IPR013083">
    <property type="entry name" value="Znf_RING/FYVE/PHD"/>
</dbReference>
<name>A0ABC8TW19_9AQUA</name>
<evidence type="ECO:0000256" key="6">
    <source>
        <dbReference type="PROSITE-ProRule" id="PRU00175"/>
    </source>
</evidence>
<gene>
    <name evidence="8" type="ORF">ILEXP_LOCUS43385</name>
</gene>
<comment type="caution">
    <text evidence="8">The sequence shown here is derived from an EMBL/GenBank/DDBJ whole genome shotgun (WGS) entry which is preliminary data.</text>
</comment>
<keyword evidence="3" id="KW-0479">Metal-binding</keyword>
<evidence type="ECO:0000256" key="1">
    <source>
        <dbReference type="ARBA" id="ARBA00000900"/>
    </source>
</evidence>
<accession>A0ABC8TW19</accession>
<evidence type="ECO:0000256" key="5">
    <source>
        <dbReference type="ARBA" id="ARBA00022833"/>
    </source>
</evidence>
<evidence type="ECO:0000313" key="9">
    <source>
        <dbReference type="Proteomes" id="UP001642360"/>
    </source>
</evidence>
<dbReference type="GO" id="GO:0008270">
    <property type="term" value="F:zinc ion binding"/>
    <property type="evidence" value="ECO:0007669"/>
    <property type="project" value="UniProtKB-KW"/>
</dbReference>
<sequence length="275" mass="31664">MPTLPWLPPLSSHENYRIEASAWQYHMLLDRPNLPLPMFLIKFNVNVDFYSQDTSVERSFPGLSTSKTFHVVGNSRLFREDSMSRNRICNMIREVPFPLRRVHWKATQLDGNSSNTLLEDEDGLIETLLEFLCSMMTQPCNTRRKLFPLELVIKKTVKIPHHEFEAWTSWYDEQKSLNDDFERDYLTAISELRPFDEHGIISPVSRPSMAALEVVQVNNSNDPAELCSICLEKFLIETKVSRMPCSHIFHAECIVSGGACGMTSFKADDNEDEIT</sequence>
<dbReference type="InterPro" id="IPR001841">
    <property type="entry name" value="Znf_RING"/>
</dbReference>
<keyword evidence="4 6" id="KW-0863">Zinc-finger</keyword>
<evidence type="ECO:0000256" key="2">
    <source>
        <dbReference type="ARBA" id="ARBA00012483"/>
    </source>
</evidence>
<dbReference type="PROSITE" id="PS50089">
    <property type="entry name" value="ZF_RING_2"/>
    <property type="match status" value="1"/>
</dbReference>
<organism evidence="8 9">
    <name type="scientific">Ilex paraguariensis</name>
    <name type="common">yerba mate</name>
    <dbReference type="NCBI Taxonomy" id="185542"/>
    <lineage>
        <taxon>Eukaryota</taxon>
        <taxon>Viridiplantae</taxon>
        <taxon>Streptophyta</taxon>
        <taxon>Embryophyta</taxon>
        <taxon>Tracheophyta</taxon>
        <taxon>Spermatophyta</taxon>
        <taxon>Magnoliopsida</taxon>
        <taxon>eudicotyledons</taxon>
        <taxon>Gunneridae</taxon>
        <taxon>Pentapetalae</taxon>
        <taxon>asterids</taxon>
        <taxon>campanulids</taxon>
        <taxon>Aquifoliales</taxon>
        <taxon>Aquifoliaceae</taxon>
        <taxon>Ilex</taxon>
    </lineage>
</organism>
<keyword evidence="5" id="KW-0862">Zinc</keyword>
<proteinExistence type="predicted"/>
<protein>
    <recommendedName>
        <fullName evidence="2">RING-type E3 ubiquitin transferase</fullName>
        <ecNumber evidence="2">2.3.2.27</ecNumber>
    </recommendedName>
</protein>
<evidence type="ECO:0000256" key="3">
    <source>
        <dbReference type="ARBA" id="ARBA00022723"/>
    </source>
</evidence>
<evidence type="ECO:0000259" key="7">
    <source>
        <dbReference type="PROSITE" id="PS50089"/>
    </source>
</evidence>
<dbReference type="EC" id="2.3.2.27" evidence="2"/>
<dbReference type="Pfam" id="PF17123">
    <property type="entry name" value="zf-RING_11"/>
    <property type="match status" value="1"/>
</dbReference>
<dbReference type="PANTHER" id="PTHR15710:SF243">
    <property type="entry name" value="E3 UBIQUITIN-PROTEIN LIGASE PRAJA-2 ISOFORM X1"/>
    <property type="match status" value="1"/>
</dbReference>
<reference evidence="8 9" key="1">
    <citation type="submission" date="2024-02" db="EMBL/GenBank/DDBJ databases">
        <authorList>
            <person name="Vignale AGUSTIN F."/>
            <person name="Sosa J E."/>
            <person name="Modenutti C."/>
        </authorList>
    </citation>
    <scope>NUCLEOTIDE SEQUENCE [LARGE SCALE GENOMIC DNA]</scope>
</reference>
<dbReference type="AlphaFoldDB" id="A0ABC8TW19"/>
<feature type="domain" description="RING-type" evidence="7">
    <location>
        <begin position="227"/>
        <end position="260"/>
    </location>
</feature>
<evidence type="ECO:0000313" key="8">
    <source>
        <dbReference type="EMBL" id="CAK9173649.1"/>
    </source>
</evidence>
<dbReference type="CDD" id="cd16448">
    <property type="entry name" value="RING-H2"/>
    <property type="match status" value="1"/>
</dbReference>
<evidence type="ECO:0000256" key="4">
    <source>
        <dbReference type="ARBA" id="ARBA00022771"/>
    </source>
</evidence>
<comment type="catalytic activity">
    <reaction evidence="1">
        <text>S-ubiquitinyl-[E2 ubiquitin-conjugating enzyme]-L-cysteine + [acceptor protein]-L-lysine = [E2 ubiquitin-conjugating enzyme]-L-cysteine + N(6)-ubiquitinyl-[acceptor protein]-L-lysine.</text>
        <dbReference type="EC" id="2.3.2.27"/>
    </reaction>
</comment>
<dbReference type="SUPFAM" id="SSF57850">
    <property type="entry name" value="RING/U-box"/>
    <property type="match status" value="1"/>
</dbReference>
<dbReference type="PANTHER" id="PTHR15710">
    <property type="entry name" value="E3 UBIQUITIN-PROTEIN LIGASE PRAJA"/>
    <property type="match status" value="1"/>
</dbReference>
<dbReference type="EMBL" id="CAUOFW020006181">
    <property type="protein sequence ID" value="CAK9173649.1"/>
    <property type="molecule type" value="Genomic_DNA"/>
</dbReference>
<dbReference type="Proteomes" id="UP001642360">
    <property type="component" value="Unassembled WGS sequence"/>
</dbReference>
<dbReference type="GO" id="GO:0061630">
    <property type="term" value="F:ubiquitin protein ligase activity"/>
    <property type="evidence" value="ECO:0007669"/>
    <property type="project" value="UniProtKB-EC"/>
</dbReference>
<dbReference type="Gene3D" id="3.30.40.10">
    <property type="entry name" value="Zinc/RING finger domain, C3HC4 (zinc finger)"/>
    <property type="match status" value="1"/>
</dbReference>
<keyword evidence="9" id="KW-1185">Reference proteome</keyword>